<dbReference type="EMBL" id="BJWL01000023">
    <property type="protein sequence ID" value="GFZ12581.1"/>
    <property type="molecule type" value="Genomic_DNA"/>
</dbReference>
<dbReference type="PANTHER" id="PTHR30314:SF12">
    <property type="entry name" value="CELL DIVISION PROTEIN FTSZ HOMOLOG 1, CHLOROPLASTIC"/>
    <property type="match status" value="1"/>
</dbReference>
<dbReference type="PRINTS" id="PR00423">
    <property type="entry name" value="CELLDVISFTSZ"/>
</dbReference>
<evidence type="ECO:0000256" key="1">
    <source>
        <dbReference type="ARBA" id="ARBA00022741"/>
    </source>
</evidence>
<proteinExistence type="predicted"/>
<dbReference type="Pfam" id="PF00091">
    <property type="entry name" value="Tubulin"/>
    <property type="match status" value="1"/>
</dbReference>
<gene>
    <name evidence="4" type="ORF">Acr_23g0009660</name>
</gene>
<name>A0A7J0GP74_9ERIC</name>
<dbReference type="PANTHER" id="PTHR30314">
    <property type="entry name" value="CELL DIVISION PROTEIN FTSZ-RELATED"/>
    <property type="match status" value="1"/>
</dbReference>
<dbReference type="GO" id="GO:0032153">
    <property type="term" value="C:cell division site"/>
    <property type="evidence" value="ECO:0007669"/>
    <property type="project" value="TreeGrafter"/>
</dbReference>
<dbReference type="GO" id="GO:0003924">
    <property type="term" value="F:GTPase activity"/>
    <property type="evidence" value="ECO:0007669"/>
    <property type="project" value="InterPro"/>
</dbReference>
<protein>
    <submittedName>
        <fullName evidence="4">Homolog of bacterial cytokinesis Z-ring protein FTSZ 1-1</fullName>
    </submittedName>
</protein>
<organism evidence="4 5">
    <name type="scientific">Actinidia rufa</name>
    <dbReference type="NCBI Taxonomy" id="165716"/>
    <lineage>
        <taxon>Eukaryota</taxon>
        <taxon>Viridiplantae</taxon>
        <taxon>Streptophyta</taxon>
        <taxon>Embryophyta</taxon>
        <taxon>Tracheophyta</taxon>
        <taxon>Spermatophyta</taxon>
        <taxon>Magnoliopsida</taxon>
        <taxon>eudicotyledons</taxon>
        <taxon>Gunneridae</taxon>
        <taxon>Pentapetalae</taxon>
        <taxon>asterids</taxon>
        <taxon>Ericales</taxon>
        <taxon>Actinidiaceae</taxon>
        <taxon>Actinidia</taxon>
    </lineage>
</organism>
<dbReference type="GO" id="GO:0009507">
    <property type="term" value="C:chloroplast"/>
    <property type="evidence" value="ECO:0007669"/>
    <property type="project" value="TreeGrafter"/>
</dbReference>
<dbReference type="GO" id="GO:0010020">
    <property type="term" value="P:chloroplast fission"/>
    <property type="evidence" value="ECO:0007669"/>
    <property type="project" value="TreeGrafter"/>
</dbReference>
<dbReference type="PROSITE" id="PS00227">
    <property type="entry name" value="TUBULIN"/>
    <property type="match status" value="1"/>
</dbReference>
<keyword evidence="1" id="KW-0547">Nucleotide-binding</keyword>
<dbReference type="GO" id="GO:0005874">
    <property type="term" value="C:microtubule"/>
    <property type="evidence" value="ECO:0007669"/>
    <property type="project" value="InterPro"/>
</dbReference>
<dbReference type="Proteomes" id="UP000585474">
    <property type="component" value="Unassembled WGS sequence"/>
</dbReference>
<dbReference type="Gene3D" id="3.40.50.1440">
    <property type="entry name" value="Tubulin/FtsZ, GTPase domain"/>
    <property type="match status" value="1"/>
</dbReference>
<dbReference type="SUPFAM" id="SSF52490">
    <property type="entry name" value="Tubulin nucleotide-binding domain-like"/>
    <property type="match status" value="1"/>
</dbReference>
<evidence type="ECO:0000313" key="4">
    <source>
        <dbReference type="EMBL" id="GFZ12581.1"/>
    </source>
</evidence>
<dbReference type="InterPro" id="IPR045061">
    <property type="entry name" value="FtsZ/CetZ"/>
</dbReference>
<sequence>MTTFRITNPSELLCSSSSSSSSSSILSGFNQKTLSPFASRTCFSPRDPPRGPSKRHRSVLSCTCRSSFTPMDAAKIKVIGVGGGGNNAVNRMIGSGLHGVDFYAVNTDAQALLQSAAENPLQIGEFLTRGLGLALSLAAGTGGNPLLGEQAAEESKEAIAAALKGSDLVFITAGMGGGTGSGAAPVVAQISKEAGYLTVGVVTYPFSFEGRKRSVQAGASLIFLSKFKKIFCLLYLLYTIVGP</sequence>
<evidence type="ECO:0000313" key="5">
    <source>
        <dbReference type="Proteomes" id="UP000585474"/>
    </source>
</evidence>
<dbReference type="PROSITE" id="PS01135">
    <property type="entry name" value="FTSZ_2"/>
    <property type="match status" value="1"/>
</dbReference>
<comment type="caution">
    <text evidence="4">The sequence shown here is derived from an EMBL/GenBank/DDBJ whole genome shotgun (WGS) entry which is preliminary data.</text>
</comment>
<dbReference type="SMART" id="SM00864">
    <property type="entry name" value="Tubulin"/>
    <property type="match status" value="1"/>
</dbReference>
<dbReference type="InterPro" id="IPR036525">
    <property type="entry name" value="Tubulin/FtsZ_GTPase_sf"/>
</dbReference>
<reference evidence="4 5" key="1">
    <citation type="submission" date="2019-07" db="EMBL/GenBank/DDBJ databases">
        <title>De Novo Assembly of kiwifruit Actinidia rufa.</title>
        <authorList>
            <person name="Sugita-Konishi S."/>
            <person name="Sato K."/>
            <person name="Mori E."/>
            <person name="Abe Y."/>
            <person name="Kisaki G."/>
            <person name="Hamano K."/>
            <person name="Suezawa K."/>
            <person name="Otani M."/>
            <person name="Fukuda T."/>
            <person name="Manabe T."/>
            <person name="Gomi K."/>
            <person name="Tabuchi M."/>
            <person name="Akimitsu K."/>
            <person name="Kataoka I."/>
        </authorList>
    </citation>
    <scope>NUCLEOTIDE SEQUENCE [LARGE SCALE GENOMIC DNA]</scope>
    <source>
        <strain evidence="5">cv. Fuchu</strain>
    </source>
</reference>
<dbReference type="InterPro" id="IPR017975">
    <property type="entry name" value="Tubulin_CS"/>
</dbReference>
<feature type="domain" description="Tubulin/FtsZ GTPase" evidence="3">
    <location>
        <begin position="75"/>
        <end position="242"/>
    </location>
</feature>
<dbReference type="InterPro" id="IPR020805">
    <property type="entry name" value="Cell_div_FtsZ_CS"/>
</dbReference>
<keyword evidence="2" id="KW-0342">GTP-binding</keyword>
<dbReference type="AlphaFoldDB" id="A0A7J0GP74"/>
<dbReference type="GO" id="GO:0051301">
    <property type="term" value="P:cell division"/>
    <property type="evidence" value="ECO:0007669"/>
    <property type="project" value="TreeGrafter"/>
</dbReference>
<evidence type="ECO:0000259" key="3">
    <source>
        <dbReference type="SMART" id="SM00864"/>
    </source>
</evidence>
<accession>A0A7J0GP74</accession>
<dbReference type="GO" id="GO:0007017">
    <property type="term" value="P:microtubule-based process"/>
    <property type="evidence" value="ECO:0007669"/>
    <property type="project" value="InterPro"/>
</dbReference>
<dbReference type="OrthoDB" id="70257at2759"/>
<evidence type="ECO:0000256" key="2">
    <source>
        <dbReference type="ARBA" id="ARBA00023134"/>
    </source>
</evidence>
<keyword evidence="5" id="KW-1185">Reference proteome</keyword>
<dbReference type="GO" id="GO:0005525">
    <property type="term" value="F:GTP binding"/>
    <property type="evidence" value="ECO:0007669"/>
    <property type="project" value="UniProtKB-KW"/>
</dbReference>
<dbReference type="InterPro" id="IPR003008">
    <property type="entry name" value="Tubulin_FtsZ_GTPase"/>
</dbReference>